<dbReference type="AlphaFoldDB" id="A0A182ZZS1"/>
<evidence type="ECO:0000256" key="1">
    <source>
        <dbReference type="SAM" id="MobiDB-lite"/>
    </source>
</evidence>
<evidence type="ECO:0000313" key="2">
    <source>
        <dbReference type="EMBL" id="VDP20181.1"/>
    </source>
</evidence>
<organism evidence="4">
    <name type="scientific">Echinostoma caproni</name>
    <dbReference type="NCBI Taxonomy" id="27848"/>
    <lineage>
        <taxon>Eukaryota</taxon>
        <taxon>Metazoa</taxon>
        <taxon>Spiralia</taxon>
        <taxon>Lophotrochozoa</taxon>
        <taxon>Platyhelminthes</taxon>
        <taxon>Trematoda</taxon>
        <taxon>Digenea</taxon>
        <taxon>Plagiorchiida</taxon>
        <taxon>Echinostomata</taxon>
        <taxon>Echinostomatoidea</taxon>
        <taxon>Echinostomatidae</taxon>
        <taxon>Echinostoma</taxon>
    </lineage>
</organism>
<feature type="compositionally biased region" description="Polar residues" evidence="1">
    <location>
        <begin position="43"/>
        <end position="60"/>
    </location>
</feature>
<evidence type="ECO:0000313" key="4">
    <source>
        <dbReference type="WBParaSite" id="ECPE_0000020501-mRNA-1"/>
    </source>
</evidence>
<protein>
    <submittedName>
        <fullName evidence="4">CTNNB1_binding domain-containing protein</fullName>
    </submittedName>
</protein>
<accession>A0A182ZZS1</accession>
<dbReference type="EMBL" id="UZAN01000659">
    <property type="protein sequence ID" value="VDP20181.1"/>
    <property type="molecule type" value="Genomic_DNA"/>
</dbReference>
<reference evidence="4" key="1">
    <citation type="submission" date="2016-06" db="UniProtKB">
        <authorList>
            <consortium name="WormBaseParasite"/>
        </authorList>
    </citation>
    <scope>IDENTIFICATION</scope>
</reference>
<feature type="region of interest" description="Disordered" evidence="1">
    <location>
        <begin position="1"/>
        <end position="84"/>
    </location>
</feature>
<name>A0A182ZZS1_9TREM</name>
<dbReference type="WBParaSite" id="ECPE_0000020501-mRNA-1">
    <property type="protein sequence ID" value="ECPE_0000020501-mRNA-1"/>
    <property type="gene ID" value="ECPE_0000020501"/>
</dbReference>
<dbReference type="Proteomes" id="UP000272942">
    <property type="component" value="Unassembled WGS sequence"/>
</dbReference>
<keyword evidence="3" id="KW-1185">Reference proteome</keyword>
<proteinExistence type="predicted"/>
<evidence type="ECO:0000313" key="3">
    <source>
        <dbReference type="Proteomes" id="UP000272942"/>
    </source>
</evidence>
<reference evidence="2 3" key="2">
    <citation type="submission" date="2018-11" db="EMBL/GenBank/DDBJ databases">
        <authorList>
            <consortium name="Pathogen Informatics"/>
        </authorList>
    </citation>
    <scope>NUCLEOTIDE SEQUENCE [LARGE SCALE GENOMIC DNA]</scope>
    <source>
        <strain evidence="2 3">Egypt</strain>
    </source>
</reference>
<sequence length="84" mass="9020">MDSHLSPIRSGEEEAELELDQSYLASGSDEMESEMGTHPLAPVSSQRTRGSVNNGHNSYGSARRARSPPDTSNHSHVSGDPTLI</sequence>
<gene>
    <name evidence="2" type="ORF">ECPE_LOCUS206</name>
</gene>